<reference evidence="2" key="1">
    <citation type="submission" date="2022-11" db="UniProtKB">
        <authorList>
            <consortium name="WormBaseParasite"/>
        </authorList>
    </citation>
    <scope>IDENTIFICATION</scope>
</reference>
<dbReference type="Proteomes" id="UP000887579">
    <property type="component" value="Unplaced"/>
</dbReference>
<proteinExistence type="predicted"/>
<sequence>MTDSRIVFKKPSDDIDTVTTTVLEEREDGGNIDGGATSSIAVFNPYYTMSIQKQRSMLPIAKYKMQVLYAMERFRTVIIVGETGSGKSTQVPQFLMEAGWCSDRRLIGITQPRRVGAVTLATRVADEQLCRLGSKVGFVVRFGGVSSDETMIQYMTDGILLREMSSDPLLLRYSVIMVDEAHERSVNSDLLLALLRRLQKVRQDLRVIVSSATLDAAYFRQFFELNDGDDPTKDTAVIVSVEGSTYPVDIFYAENVIMVDEAHERSVNSDLLLALLRRLQKIRQDLRVIVSSATLDAAYFRQFFELNDGDDPTKDTAVIVSVEGSTYPVDIFYAEKPVPSYAKAALSTTIDIHTKHPSGDILIFLTGQDEVEALCTDLKEQTRKLKNCDKLWIVPLYGGLSQKEQLRAFDSTPFGTRKVVVATNIAETSVTIPGIS</sequence>
<protein>
    <submittedName>
        <fullName evidence="2">Uncharacterized protein</fullName>
    </submittedName>
</protein>
<dbReference type="WBParaSite" id="ES5_v2.g13163.t1">
    <property type="protein sequence ID" value="ES5_v2.g13163.t1"/>
    <property type="gene ID" value="ES5_v2.g13163"/>
</dbReference>
<accession>A0AC34F7D1</accession>
<evidence type="ECO:0000313" key="2">
    <source>
        <dbReference type="WBParaSite" id="ES5_v2.g13163.t1"/>
    </source>
</evidence>
<organism evidence="1 2">
    <name type="scientific">Panagrolaimus sp. ES5</name>
    <dbReference type="NCBI Taxonomy" id="591445"/>
    <lineage>
        <taxon>Eukaryota</taxon>
        <taxon>Metazoa</taxon>
        <taxon>Ecdysozoa</taxon>
        <taxon>Nematoda</taxon>
        <taxon>Chromadorea</taxon>
        <taxon>Rhabditida</taxon>
        <taxon>Tylenchina</taxon>
        <taxon>Panagrolaimomorpha</taxon>
        <taxon>Panagrolaimoidea</taxon>
        <taxon>Panagrolaimidae</taxon>
        <taxon>Panagrolaimus</taxon>
    </lineage>
</organism>
<name>A0AC34F7D1_9BILA</name>
<evidence type="ECO:0000313" key="1">
    <source>
        <dbReference type="Proteomes" id="UP000887579"/>
    </source>
</evidence>